<accession>A0A1Y2CYF9</accession>
<dbReference type="Gene3D" id="1.25.40.10">
    <property type="entry name" value="Tetratricopeptide repeat domain"/>
    <property type="match status" value="1"/>
</dbReference>
<feature type="region of interest" description="Disordered" evidence="6">
    <location>
        <begin position="1"/>
        <end position="43"/>
    </location>
</feature>
<evidence type="ECO:0000256" key="2">
    <source>
        <dbReference type="ARBA" id="ARBA00007273"/>
    </source>
</evidence>
<keyword evidence="4" id="KW-0804">Transcription</keyword>
<evidence type="ECO:0008006" key="9">
    <source>
        <dbReference type="Google" id="ProtNLM"/>
    </source>
</evidence>
<organism evidence="7 8">
    <name type="scientific">Rhizoclosmatium globosum</name>
    <dbReference type="NCBI Taxonomy" id="329046"/>
    <lineage>
        <taxon>Eukaryota</taxon>
        <taxon>Fungi</taxon>
        <taxon>Fungi incertae sedis</taxon>
        <taxon>Chytridiomycota</taxon>
        <taxon>Chytridiomycota incertae sedis</taxon>
        <taxon>Chytridiomycetes</taxon>
        <taxon>Chytridiales</taxon>
        <taxon>Chytriomycetaceae</taxon>
        <taxon>Rhizoclosmatium</taxon>
    </lineage>
</organism>
<dbReference type="OrthoDB" id="5598057at2759"/>
<proteinExistence type="inferred from homology"/>
<feature type="compositionally biased region" description="Polar residues" evidence="6">
    <location>
        <begin position="13"/>
        <end position="22"/>
    </location>
</feature>
<comment type="similarity">
    <text evidence="2">Belongs to the ETT1 family.</text>
</comment>
<evidence type="ECO:0000256" key="3">
    <source>
        <dbReference type="ARBA" id="ARBA00023015"/>
    </source>
</evidence>
<dbReference type="PANTHER" id="PTHR28290:SF1">
    <property type="entry name" value="ENHANCER OF TRANSLATION TERMINATION 1"/>
    <property type="match status" value="1"/>
</dbReference>
<comment type="subcellular location">
    <subcellularLocation>
        <location evidence="1">Nucleus</location>
    </subcellularLocation>
</comment>
<reference evidence="7 8" key="1">
    <citation type="submission" date="2016-07" db="EMBL/GenBank/DDBJ databases">
        <title>Pervasive Adenine N6-methylation of Active Genes in Fungi.</title>
        <authorList>
            <consortium name="DOE Joint Genome Institute"/>
            <person name="Mondo S.J."/>
            <person name="Dannebaum R.O."/>
            <person name="Kuo R.C."/>
            <person name="Labutti K."/>
            <person name="Haridas S."/>
            <person name="Kuo A."/>
            <person name="Salamov A."/>
            <person name="Ahrendt S.R."/>
            <person name="Lipzen A."/>
            <person name="Sullivan W."/>
            <person name="Andreopoulos W.B."/>
            <person name="Clum A."/>
            <person name="Lindquist E."/>
            <person name="Daum C."/>
            <person name="Ramamoorthy G.K."/>
            <person name="Gryganskyi A."/>
            <person name="Culley D."/>
            <person name="Magnuson J.K."/>
            <person name="James T.Y."/>
            <person name="O'Malley M.A."/>
            <person name="Stajich J.E."/>
            <person name="Spatafora J.W."/>
            <person name="Visel A."/>
            <person name="Grigoriev I.V."/>
        </authorList>
    </citation>
    <scope>NUCLEOTIDE SEQUENCE [LARGE SCALE GENOMIC DNA]</scope>
    <source>
        <strain evidence="7 8">JEL800</strain>
    </source>
</reference>
<sequence>MPPKRPGGLKKSAGSNTPSASSEALAKKVKESKDAERVEDGEDTMQIALAETGNEIEEAAEMFKMALAKLDEGDDGVEEGAALLRGVVHESDRINRAHHSNNNSNTDHSTSIQPLPPQFHLTYGAALFRLGLLLAHAESDGDEPDNAEPIAYFDAAIDRFEIGIDAIENDEFAAWKLHEAVARAQIEKANLIFYSDETVPAKKIDEIVTQAVSHIEKALVALGDSDLDESISVISILVRHAQIRQLRDIKSSEKWINASRLELNKLLKADPNHIGALVALGQTYMTAANDLLERAEEHGEEVDLKAVEKLIDEALKHAEKGQKESDKKGKADVKLQLLLGEIFVNKANILDEAEKEEDADKFYKKAVACFKQVQALDASALPEAFDSFLQDWESEME</sequence>
<keyword evidence="8" id="KW-1185">Reference proteome</keyword>
<evidence type="ECO:0000313" key="7">
    <source>
        <dbReference type="EMBL" id="ORY51997.1"/>
    </source>
</evidence>
<gene>
    <name evidence="7" type="ORF">BCR33DRAFT_712205</name>
</gene>
<dbReference type="STRING" id="329046.A0A1Y2CYF9"/>
<dbReference type="EMBL" id="MCGO01000004">
    <property type="protein sequence ID" value="ORY51997.1"/>
    <property type="molecule type" value="Genomic_DNA"/>
</dbReference>
<evidence type="ECO:0000256" key="6">
    <source>
        <dbReference type="SAM" id="MobiDB-lite"/>
    </source>
</evidence>
<dbReference type="AlphaFoldDB" id="A0A1Y2CYF9"/>
<dbReference type="GO" id="GO:0005634">
    <property type="term" value="C:nucleus"/>
    <property type="evidence" value="ECO:0007669"/>
    <property type="project" value="UniProtKB-SubCell"/>
</dbReference>
<evidence type="ECO:0000256" key="4">
    <source>
        <dbReference type="ARBA" id="ARBA00023163"/>
    </source>
</evidence>
<evidence type="ECO:0000256" key="5">
    <source>
        <dbReference type="ARBA" id="ARBA00023242"/>
    </source>
</evidence>
<evidence type="ECO:0000256" key="1">
    <source>
        <dbReference type="ARBA" id="ARBA00004123"/>
    </source>
</evidence>
<dbReference type="InterPro" id="IPR011990">
    <property type="entry name" value="TPR-like_helical_dom_sf"/>
</dbReference>
<name>A0A1Y2CYF9_9FUNG</name>
<dbReference type="Proteomes" id="UP000193642">
    <property type="component" value="Unassembled WGS sequence"/>
</dbReference>
<dbReference type="GO" id="GO:2000640">
    <property type="term" value="P:positive regulation of SREBP signaling pathway"/>
    <property type="evidence" value="ECO:0007669"/>
    <property type="project" value="TreeGrafter"/>
</dbReference>
<dbReference type="InterPro" id="IPR024318">
    <property type="entry name" value="Nro1/ETT1"/>
</dbReference>
<keyword evidence="5" id="KW-0539">Nucleus</keyword>
<protein>
    <recommendedName>
        <fullName evidence="9">TPR-like protein</fullName>
    </recommendedName>
</protein>
<comment type="caution">
    <text evidence="7">The sequence shown here is derived from an EMBL/GenBank/DDBJ whole genome shotgun (WGS) entry which is preliminary data.</text>
</comment>
<keyword evidence="3" id="KW-0805">Transcription regulation</keyword>
<evidence type="ECO:0000313" key="8">
    <source>
        <dbReference type="Proteomes" id="UP000193642"/>
    </source>
</evidence>
<feature type="compositionally biased region" description="Basic and acidic residues" evidence="6">
    <location>
        <begin position="25"/>
        <end position="38"/>
    </location>
</feature>
<dbReference type="PANTHER" id="PTHR28290">
    <property type="entry name" value="ENHANCER OF TRANSLATION TERMINATION 1"/>
    <property type="match status" value="1"/>
</dbReference>